<evidence type="ECO:0000256" key="2">
    <source>
        <dbReference type="ARBA" id="ARBA00022679"/>
    </source>
</evidence>
<dbReference type="Proteomes" id="UP000215914">
    <property type="component" value="Unassembled WGS sequence"/>
</dbReference>
<evidence type="ECO:0000259" key="6">
    <source>
        <dbReference type="PROSITE" id="PS50011"/>
    </source>
</evidence>
<dbReference type="SUPFAM" id="SSF56112">
    <property type="entry name" value="Protein kinase-like (PK-like)"/>
    <property type="match status" value="2"/>
</dbReference>
<evidence type="ECO:0000256" key="3">
    <source>
        <dbReference type="ARBA" id="ARBA00022741"/>
    </source>
</evidence>
<dbReference type="InterPro" id="IPR000719">
    <property type="entry name" value="Prot_kinase_dom"/>
</dbReference>
<dbReference type="PANTHER" id="PTHR27003">
    <property type="entry name" value="OS07G0166700 PROTEIN"/>
    <property type="match status" value="1"/>
</dbReference>
<dbReference type="EMBL" id="MNCJ02000329">
    <property type="protein sequence ID" value="KAF5768296.1"/>
    <property type="molecule type" value="Genomic_DNA"/>
</dbReference>
<dbReference type="InterPro" id="IPR011009">
    <property type="entry name" value="Kinase-like_dom_sf"/>
</dbReference>
<keyword evidence="1" id="KW-0723">Serine/threonine-protein kinase</keyword>
<dbReference type="GO" id="GO:0004714">
    <property type="term" value="F:transmembrane receptor protein tyrosine kinase activity"/>
    <property type="evidence" value="ECO:0007669"/>
    <property type="project" value="InterPro"/>
</dbReference>
<dbReference type="Pfam" id="PF07714">
    <property type="entry name" value="PK_Tyr_Ser-Thr"/>
    <property type="match status" value="2"/>
</dbReference>
<gene>
    <name evidence="7" type="ORF">HanXRQr2_Chr14g0634761</name>
</gene>
<comment type="caution">
    <text evidence="7">The sequence shown here is derived from an EMBL/GenBank/DDBJ whole genome shotgun (WGS) entry which is preliminary data.</text>
</comment>
<evidence type="ECO:0000313" key="7">
    <source>
        <dbReference type="EMBL" id="KAF5768296.1"/>
    </source>
</evidence>
<sequence length="656" mass="75216">MTTTIAKFAHLQIPLEDVVKATNNFHDDNIIGHGGFGPAYKGQLQRSGKSIKIAARRLDRKHGEGDIEFWTEISALSDLKHKNLVSLIGFCNEKGEKIIITTYEVNGSLQEHLNNPNLTWTQRLKISIGVARALSYLCYDEGRSYGVIHRNVNSSTILLDENWEVKLSGFEISIKQAVNRMDQVILSEPIGTIGYMDPEIEKTKGVTHKSDIYSFGVILFEILCGRRAYSKNEANRFLAPLAKYHCENETLPDIIYLDLKNQMSPQSLHIFSNLAYSCLKEQRADRPDTNNIVNELEKALEFQLSRENLVKNLKHLTIPLSHIKLATNDFSETYKICHLEGSTMYRAKLDHYDKGNHSSKRYNTVLIKRYPFGNEYYTEMDFLTEIEILTSGVKHPNIVTLLGFCIEAFEMILVVDNISNGFLGDYLDNINNKRILTWEKRLKICIDVAHALNYIHSGLDDQKMLIHRDICSYNIGLDENLGAKIVHFWRSVFMPPNHEDQALHLELVGRQNYVDPEYMNTYKVKRESDVYGFGIVLFEILFGRLANDPIYKKEGEKGLVFVARQNFYTETLEEMIDPIIKEETGENSFVLNRGPNKDSLHTFIAIAHQCVIKTQDKRPTMKVVVKELEKALFFQVSHCSNFILSMPRSNLCDNLL</sequence>
<keyword evidence="3" id="KW-0547">Nucleotide-binding</keyword>
<evidence type="ECO:0000313" key="8">
    <source>
        <dbReference type="Proteomes" id="UP000215914"/>
    </source>
</evidence>
<proteinExistence type="predicted"/>
<dbReference type="PANTHER" id="PTHR27003:SF383">
    <property type="entry name" value="TYROSINE-PROTEIN KINASE, NON-RECEPTOR JAK_TYK2-RELATED"/>
    <property type="match status" value="1"/>
</dbReference>
<dbReference type="FunFam" id="3.30.200.20:FF:000039">
    <property type="entry name" value="receptor-like protein kinase FERONIA"/>
    <property type="match status" value="1"/>
</dbReference>
<protein>
    <recommendedName>
        <fullName evidence="6">Protein kinase domain-containing protein</fullName>
    </recommendedName>
</protein>
<dbReference type="GO" id="GO:0004674">
    <property type="term" value="F:protein serine/threonine kinase activity"/>
    <property type="evidence" value="ECO:0007669"/>
    <property type="project" value="UniProtKB-KW"/>
</dbReference>
<dbReference type="SMART" id="SM00220">
    <property type="entry name" value="S_TKc"/>
    <property type="match status" value="1"/>
</dbReference>
<keyword evidence="2 7" id="KW-0808">Transferase</keyword>
<dbReference type="Gene3D" id="1.10.510.10">
    <property type="entry name" value="Transferase(Phosphotransferase) domain 1"/>
    <property type="match status" value="2"/>
</dbReference>
<name>A0A9K3H6T2_HELAN</name>
<feature type="domain" description="Protein kinase" evidence="6">
    <location>
        <begin position="330"/>
        <end position="634"/>
    </location>
</feature>
<reference evidence="7" key="1">
    <citation type="journal article" date="2017" name="Nature">
        <title>The sunflower genome provides insights into oil metabolism, flowering and Asterid evolution.</title>
        <authorList>
            <person name="Badouin H."/>
            <person name="Gouzy J."/>
            <person name="Grassa C.J."/>
            <person name="Murat F."/>
            <person name="Staton S.E."/>
            <person name="Cottret L."/>
            <person name="Lelandais-Briere C."/>
            <person name="Owens G.L."/>
            <person name="Carrere S."/>
            <person name="Mayjonade B."/>
            <person name="Legrand L."/>
            <person name="Gill N."/>
            <person name="Kane N.C."/>
            <person name="Bowers J.E."/>
            <person name="Hubner S."/>
            <person name="Bellec A."/>
            <person name="Berard A."/>
            <person name="Berges H."/>
            <person name="Blanchet N."/>
            <person name="Boniface M.C."/>
            <person name="Brunel D."/>
            <person name="Catrice O."/>
            <person name="Chaidir N."/>
            <person name="Claudel C."/>
            <person name="Donnadieu C."/>
            <person name="Faraut T."/>
            <person name="Fievet G."/>
            <person name="Helmstetter N."/>
            <person name="King M."/>
            <person name="Knapp S.J."/>
            <person name="Lai Z."/>
            <person name="Le Paslier M.C."/>
            <person name="Lippi Y."/>
            <person name="Lorenzon L."/>
            <person name="Mandel J.R."/>
            <person name="Marage G."/>
            <person name="Marchand G."/>
            <person name="Marquand E."/>
            <person name="Bret-Mestries E."/>
            <person name="Morien E."/>
            <person name="Nambeesan S."/>
            <person name="Nguyen T."/>
            <person name="Pegot-Espagnet P."/>
            <person name="Pouilly N."/>
            <person name="Raftis F."/>
            <person name="Sallet E."/>
            <person name="Schiex T."/>
            <person name="Thomas J."/>
            <person name="Vandecasteele C."/>
            <person name="Vares D."/>
            <person name="Vear F."/>
            <person name="Vautrin S."/>
            <person name="Crespi M."/>
            <person name="Mangin B."/>
            <person name="Burke J.M."/>
            <person name="Salse J."/>
            <person name="Munos S."/>
            <person name="Vincourt P."/>
            <person name="Rieseberg L.H."/>
            <person name="Langlade N.B."/>
        </authorList>
    </citation>
    <scope>NUCLEOTIDE SEQUENCE</scope>
    <source>
        <tissue evidence="7">Leaves</tissue>
    </source>
</reference>
<dbReference type="Gramene" id="mRNA:HanXRQr2_Chr14g0634761">
    <property type="protein sequence ID" value="mRNA:HanXRQr2_Chr14g0634761"/>
    <property type="gene ID" value="HanXRQr2_Chr14g0634761"/>
</dbReference>
<feature type="domain" description="Protein kinase" evidence="6">
    <location>
        <begin position="25"/>
        <end position="300"/>
    </location>
</feature>
<dbReference type="GO" id="GO:0005524">
    <property type="term" value="F:ATP binding"/>
    <property type="evidence" value="ECO:0007669"/>
    <property type="project" value="UniProtKB-KW"/>
</dbReference>
<dbReference type="PROSITE" id="PS50011">
    <property type="entry name" value="PROTEIN_KINASE_DOM"/>
    <property type="match status" value="2"/>
</dbReference>
<accession>A0A9K3H6T2</accession>
<evidence type="ECO:0000256" key="5">
    <source>
        <dbReference type="ARBA" id="ARBA00022840"/>
    </source>
</evidence>
<organism evidence="7 8">
    <name type="scientific">Helianthus annuus</name>
    <name type="common">Common sunflower</name>
    <dbReference type="NCBI Taxonomy" id="4232"/>
    <lineage>
        <taxon>Eukaryota</taxon>
        <taxon>Viridiplantae</taxon>
        <taxon>Streptophyta</taxon>
        <taxon>Embryophyta</taxon>
        <taxon>Tracheophyta</taxon>
        <taxon>Spermatophyta</taxon>
        <taxon>Magnoliopsida</taxon>
        <taxon>eudicotyledons</taxon>
        <taxon>Gunneridae</taxon>
        <taxon>Pentapetalae</taxon>
        <taxon>asterids</taxon>
        <taxon>campanulids</taxon>
        <taxon>Asterales</taxon>
        <taxon>Asteraceae</taxon>
        <taxon>Asteroideae</taxon>
        <taxon>Heliantheae alliance</taxon>
        <taxon>Heliantheae</taxon>
        <taxon>Helianthus</taxon>
    </lineage>
</organism>
<dbReference type="Gene3D" id="3.30.200.20">
    <property type="entry name" value="Phosphorylase Kinase, domain 1"/>
    <property type="match status" value="2"/>
</dbReference>
<keyword evidence="8" id="KW-1185">Reference proteome</keyword>
<evidence type="ECO:0000256" key="1">
    <source>
        <dbReference type="ARBA" id="ARBA00022527"/>
    </source>
</evidence>
<evidence type="ECO:0000256" key="4">
    <source>
        <dbReference type="ARBA" id="ARBA00022777"/>
    </source>
</evidence>
<dbReference type="InterPro" id="IPR001245">
    <property type="entry name" value="Ser-Thr/Tyr_kinase_cat_dom"/>
</dbReference>
<keyword evidence="4" id="KW-0418">Kinase</keyword>
<reference evidence="7" key="2">
    <citation type="submission" date="2020-06" db="EMBL/GenBank/DDBJ databases">
        <title>Helianthus annuus Genome sequencing and assembly Release 2.</title>
        <authorList>
            <person name="Gouzy J."/>
            <person name="Langlade N."/>
            <person name="Munos S."/>
        </authorList>
    </citation>
    <scope>NUCLEOTIDE SEQUENCE</scope>
    <source>
        <tissue evidence="7">Leaves</tissue>
    </source>
</reference>
<dbReference type="AlphaFoldDB" id="A0A9K3H6T2"/>
<keyword evidence="5" id="KW-0067">ATP-binding</keyword>
<dbReference type="InterPro" id="IPR045272">
    <property type="entry name" value="ANXUR1/2-like"/>
</dbReference>